<dbReference type="Proteomes" id="UP000294678">
    <property type="component" value="Unassembled WGS sequence"/>
</dbReference>
<keyword evidence="2" id="KW-1185">Reference proteome</keyword>
<evidence type="ECO:0000313" key="2">
    <source>
        <dbReference type="Proteomes" id="UP000294678"/>
    </source>
</evidence>
<dbReference type="PANTHER" id="PTHR15004">
    <property type="entry name" value="GLUTAMYL-TRNA(GLN) AMIDOTRANSFERASE SUBUNIT C, MITOCHONDRIAL"/>
    <property type="match status" value="1"/>
</dbReference>
<reference evidence="1 2" key="1">
    <citation type="submission" date="2019-03" db="EMBL/GenBank/DDBJ databases">
        <title>Genomic Encyclopedia of Type Strains, Phase IV (KMG-IV): sequencing the most valuable type-strain genomes for metagenomic binning, comparative biology and taxonomic classification.</title>
        <authorList>
            <person name="Goeker M."/>
        </authorList>
    </citation>
    <scope>NUCLEOTIDE SEQUENCE [LARGE SCALE GENOMIC DNA]</scope>
    <source>
        <strain evidence="1 2">DSM 100055</strain>
    </source>
</reference>
<protein>
    <submittedName>
        <fullName evidence="1">Aspartyl/glutamyl-tRNA(Asn/Gln) amidotransferase subunit C</fullName>
    </submittedName>
</protein>
<comment type="caution">
    <text evidence="1">The sequence shown here is derived from an EMBL/GenBank/DDBJ whole genome shotgun (WGS) entry which is preliminary data.</text>
</comment>
<proteinExistence type="predicted"/>
<organism evidence="1 2">
    <name type="scientific">Hypnocyclicus thermotrophus</name>
    <dbReference type="NCBI Taxonomy" id="1627895"/>
    <lineage>
        <taxon>Bacteria</taxon>
        <taxon>Fusobacteriati</taxon>
        <taxon>Fusobacteriota</taxon>
        <taxon>Fusobacteriia</taxon>
        <taxon>Fusobacteriales</taxon>
        <taxon>Fusobacteriaceae</taxon>
        <taxon>Hypnocyclicus</taxon>
    </lineage>
</organism>
<dbReference type="NCBIfam" id="TIGR00135">
    <property type="entry name" value="gatC"/>
    <property type="match status" value="1"/>
</dbReference>
<dbReference type="Gene3D" id="1.10.20.60">
    <property type="entry name" value="Glu-tRNAGln amidotransferase C subunit, N-terminal domain"/>
    <property type="match status" value="1"/>
</dbReference>
<accession>A0AA46E0I2</accession>
<dbReference type="PANTHER" id="PTHR15004:SF0">
    <property type="entry name" value="GLUTAMYL-TRNA(GLN) AMIDOTRANSFERASE SUBUNIT C, MITOCHONDRIAL"/>
    <property type="match status" value="1"/>
</dbReference>
<dbReference type="InterPro" id="IPR036113">
    <property type="entry name" value="Asp/Glu-ADT_sf_sub_c"/>
</dbReference>
<dbReference type="AlphaFoldDB" id="A0AA46E0I2"/>
<dbReference type="RefSeq" id="WP_134111775.1">
    <property type="nucleotide sequence ID" value="NZ_SOBG01000001.1"/>
</dbReference>
<dbReference type="SUPFAM" id="SSF141000">
    <property type="entry name" value="Glu-tRNAGln amidotransferase C subunit"/>
    <property type="match status" value="1"/>
</dbReference>
<sequence length="94" mass="11001">MKITVDKVNYIAKLAKLKFTKNEAENLAKEFETVLEHFATIDNFDLSDIESYDFSETNSEFRKDEVEVFENKEKLFKNTKKMNGTSIEIPKVIE</sequence>
<dbReference type="GO" id="GO:0006450">
    <property type="term" value="P:regulation of translational fidelity"/>
    <property type="evidence" value="ECO:0007669"/>
    <property type="project" value="InterPro"/>
</dbReference>
<dbReference type="InterPro" id="IPR003837">
    <property type="entry name" value="GatC"/>
</dbReference>
<name>A0AA46E0I2_9FUSO</name>
<dbReference type="EMBL" id="SOBG01000001">
    <property type="protein sequence ID" value="TDT72243.1"/>
    <property type="molecule type" value="Genomic_DNA"/>
</dbReference>
<dbReference type="Pfam" id="PF02686">
    <property type="entry name" value="GatC"/>
    <property type="match status" value="1"/>
</dbReference>
<evidence type="ECO:0000313" key="1">
    <source>
        <dbReference type="EMBL" id="TDT72243.1"/>
    </source>
</evidence>
<gene>
    <name evidence="1" type="ORF">EV215_0031</name>
</gene>
<dbReference type="GO" id="GO:0070681">
    <property type="term" value="P:glutaminyl-tRNAGln biosynthesis via transamidation"/>
    <property type="evidence" value="ECO:0007669"/>
    <property type="project" value="TreeGrafter"/>
</dbReference>